<feature type="binding site" evidence="5">
    <location>
        <begin position="76"/>
        <end position="83"/>
    </location>
    <ligand>
        <name>substrate</name>
    </ligand>
</feature>
<comment type="subcellular location">
    <subcellularLocation>
        <location evidence="5">Cytoplasm</location>
    </subcellularLocation>
</comment>
<keyword evidence="8" id="KW-1185">Reference proteome</keyword>
<keyword evidence="2 5" id="KW-0808">Transferase</keyword>
<dbReference type="SUPFAM" id="SSF55681">
    <property type="entry name" value="Class II aaRS and biotin synthetases"/>
    <property type="match status" value="1"/>
</dbReference>
<dbReference type="NCBIfam" id="NF010925">
    <property type="entry name" value="PRK14345.1"/>
    <property type="match status" value="1"/>
</dbReference>
<feature type="active site" description="Acyl-thioester intermediate" evidence="5">
    <location>
        <position position="180"/>
    </location>
</feature>
<dbReference type="RefSeq" id="WP_091696394.1">
    <property type="nucleotide sequence ID" value="NZ_FPCG01000004.1"/>
</dbReference>
<dbReference type="NCBIfam" id="TIGR00214">
    <property type="entry name" value="lipB"/>
    <property type="match status" value="1"/>
</dbReference>
<comment type="pathway">
    <text evidence="1 5">Protein modification; protein lipoylation via endogenous pathway; protein N(6)-(lipoyl)lysine from octanoyl-[acyl-carrier-protein]: step 1/2.</text>
</comment>
<reference evidence="7 8" key="1">
    <citation type="submission" date="2016-10" db="EMBL/GenBank/DDBJ databases">
        <authorList>
            <person name="de Groot N.N."/>
        </authorList>
    </citation>
    <scope>NUCLEOTIDE SEQUENCE [LARGE SCALE GENOMIC DNA]</scope>
    <source>
        <strain evidence="7 8">CGMCC 1.7054</strain>
    </source>
</reference>
<accession>A0A1I7MKN7</accession>
<evidence type="ECO:0000313" key="8">
    <source>
        <dbReference type="Proteomes" id="UP000198881"/>
    </source>
</evidence>
<dbReference type="InterPro" id="IPR000544">
    <property type="entry name" value="Octanoyltransferase"/>
</dbReference>
<dbReference type="STRING" id="574650.SAMN04487966_104154"/>
<dbReference type="CDD" id="cd16444">
    <property type="entry name" value="LipB"/>
    <property type="match status" value="1"/>
</dbReference>
<dbReference type="GO" id="GO:0005737">
    <property type="term" value="C:cytoplasm"/>
    <property type="evidence" value="ECO:0007669"/>
    <property type="project" value="UniProtKB-SubCell"/>
</dbReference>
<dbReference type="InterPro" id="IPR004143">
    <property type="entry name" value="BPL_LPL_catalytic"/>
</dbReference>
<evidence type="ECO:0000313" key="7">
    <source>
        <dbReference type="EMBL" id="SFV22488.1"/>
    </source>
</evidence>
<feature type="domain" description="BPL/LPL catalytic" evidence="6">
    <location>
        <begin position="38"/>
        <end position="219"/>
    </location>
</feature>
<evidence type="ECO:0000256" key="1">
    <source>
        <dbReference type="ARBA" id="ARBA00004821"/>
    </source>
</evidence>
<dbReference type="PANTHER" id="PTHR10993:SF7">
    <property type="entry name" value="LIPOYLTRANSFERASE 2, MITOCHONDRIAL-RELATED"/>
    <property type="match status" value="1"/>
</dbReference>
<dbReference type="Proteomes" id="UP000198881">
    <property type="component" value="Unassembled WGS sequence"/>
</dbReference>
<evidence type="ECO:0000256" key="4">
    <source>
        <dbReference type="ARBA" id="ARBA00024732"/>
    </source>
</evidence>
<dbReference type="InterPro" id="IPR020605">
    <property type="entry name" value="Octanoyltransferase_CS"/>
</dbReference>
<comment type="function">
    <text evidence="4 5">Catalyzes the transfer of endogenously produced octanoic acid from octanoyl-acyl-carrier-protein onto the lipoyl domains of lipoate-dependent enzymes. Lipoyl-ACP can also act as a substrate although octanoyl-ACP is likely to be the physiological substrate.</text>
</comment>
<dbReference type="EMBL" id="FPCG01000004">
    <property type="protein sequence ID" value="SFV22488.1"/>
    <property type="molecule type" value="Genomic_DNA"/>
</dbReference>
<dbReference type="AlphaFoldDB" id="A0A1I7MKN7"/>
<gene>
    <name evidence="5" type="primary">lipB</name>
    <name evidence="7" type="ORF">SAMN04487966_104154</name>
</gene>
<comment type="similarity">
    <text evidence="5">Belongs to the LipB family.</text>
</comment>
<proteinExistence type="inferred from homology"/>
<organism evidence="7 8">
    <name type="scientific">Micrococcus terreus</name>
    <dbReference type="NCBI Taxonomy" id="574650"/>
    <lineage>
        <taxon>Bacteria</taxon>
        <taxon>Bacillati</taxon>
        <taxon>Actinomycetota</taxon>
        <taxon>Actinomycetes</taxon>
        <taxon>Micrococcales</taxon>
        <taxon>Micrococcaceae</taxon>
        <taxon>Micrococcus</taxon>
    </lineage>
</organism>
<sequence length="242" mass="26525">MPTDSLPVHRVLGLSPDTVDYRQAWDLQQRLHADVVAQRSPGAVLFLEHTSVYTAGRRTRPEDLPDDGSDVVPVDRGGQLTWHGPGQLVCYPVVALAHPAEVKDYVWFLEEVIILSLADHGVQAVRVEGRSGVWLRADARRPRDEKIAAVGLRVTHGVTMHGFALNCSNSLEPYTHITACGIRDAGSTTLTREIRRTVAPADILPDVRRHFSALAPAYLTPVTQPLDEDSLVLTPLLEGTAL</sequence>
<dbReference type="Pfam" id="PF21948">
    <property type="entry name" value="LplA-B_cat"/>
    <property type="match status" value="1"/>
</dbReference>
<feature type="binding site" evidence="5">
    <location>
        <begin position="149"/>
        <end position="151"/>
    </location>
    <ligand>
        <name>substrate</name>
    </ligand>
</feature>
<name>A0A1I7MKN7_9MICC</name>
<feature type="site" description="Lowers pKa of active site Cys" evidence="5">
    <location>
        <position position="146"/>
    </location>
</feature>
<dbReference type="GO" id="GO:0033819">
    <property type="term" value="F:lipoyl(octanoyl) transferase activity"/>
    <property type="evidence" value="ECO:0007669"/>
    <property type="project" value="UniProtKB-EC"/>
</dbReference>
<evidence type="ECO:0000259" key="6">
    <source>
        <dbReference type="PROSITE" id="PS51733"/>
    </source>
</evidence>
<dbReference type="PANTHER" id="PTHR10993">
    <property type="entry name" value="OCTANOYLTRANSFERASE"/>
    <property type="match status" value="1"/>
</dbReference>
<dbReference type="HAMAP" id="MF_00013">
    <property type="entry name" value="LipB"/>
    <property type="match status" value="1"/>
</dbReference>
<keyword evidence="5" id="KW-0963">Cytoplasm</keyword>
<keyword evidence="3 5" id="KW-0012">Acyltransferase</keyword>
<dbReference type="InterPro" id="IPR045864">
    <property type="entry name" value="aa-tRNA-synth_II/BPL/LPL"/>
</dbReference>
<dbReference type="GO" id="GO:0009249">
    <property type="term" value="P:protein lipoylation"/>
    <property type="evidence" value="ECO:0007669"/>
    <property type="project" value="InterPro"/>
</dbReference>
<dbReference type="PROSITE" id="PS51733">
    <property type="entry name" value="BPL_LPL_CATALYTIC"/>
    <property type="match status" value="1"/>
</dbReference>
<dbReference type="UniPathway" id="UPA00538">
    <property type="reaction ID" value="UER00592"/>
</dbReference>
<dbReference type="Gene3D" id="3.30.930.10">
    <property type="entry name" value="Bira Bifunctional Protein, Domain 2"/>
    <property type="match status" value="1"/>
</dbReference>
<feature type="binding site" evidence="5">
    <location>
        <begin position="162"/>
        <end position="164"/>
    </location>
    <ligand>
        <name>substrate</name>
    </ligand>
</feature>
<comment type="catalytic activity">
    <reaction evidence="5">
        <text>octanoyl-[ACP] + L-lysyl-[protein] = N(6)-octanoyl-L-lysyl-[protein] + holo-[ACP] + H(+)</text>
        <dbReference type="Rhea" id="RHEA:17665"/>
        <dbReference type="Rhea" id="RHEA-COMP:9636"/>
        <dbReference type="Rhea" id="RHEA-COMP:9685"/>
        <dbReference type="Rhea" id="RHEA-COMP:9752"/>
        <dbReference type="Rhea" id="RHEA-COMP:9928"/>
        <dbReference type="ChEBI" id="CHEBI:15378"/>
        <dbReference type="ChEBI" id="CHEBI:29969"/>
        <dbReference type="ChEBI" id="CHEBI:64479"/>
        <dbReference type="ChEBI" id="CHEBI:78463"/>
        <dbReference type="ChEBI" id="CHEBI:78809"/>
        <dbReference type="EC" id="2.3.1.181"/>
    </reaction>
</comment>
<evidence type="ECO:0000256" key="5">
    <source>
        <dbReference type="HAMAP-Rule" id="MF_00013"/>
    </source>
</evidence>
<protein>
    <recommendedName>
        <fullName evidence="5">Octanoyltransferase</fullName>
        <ecNumber evidence="5">2.3.1.181</ecNumber>
    </recommendedName>
    <alternativeName>
        <fullName evidence="5">Lipoate-protein ligase B</fullName>
    </alternativeName>
    <alternativeName>
        <fullName evidence="5">Lipoyl/octanoyl transferase</fullName>
    </alternativeName>
    <alternativeName>
        <fullName evidence="5">Octanoyl-[acyl-carrier-protein]-protein N-octanoyltransferase</fullName>
    </alternativeName>
</protein>
<evidence type="ECO:0000256" key="2">
    <source>
        <dbReference type="ARBA" id="ARBA00022679"/>
    </source>
</evidence>
<dbReference type="EC" id="2.3.1.181" evidence="5"/>
<dbReference type="OrthoDB" id="9787061at2"/>
<comment type="miscellaneous">
    <text evidence="5">In the reaction, the free carboxyl group of octanoic acid is attached via an amide linkage to the epsilon-amino group of a specific lysine residue of lipoyl domains of lipoate-dependent enzymes.</text>
</comment>
<evidence type="ECO:0000256" key="3">
    <source>
        <dbReference type="ARBA" id="ARBA00023315"/>
    </source>
</evidence>
<dbReference type="PROSITE" id="PS01313">
    <property type="entry name" value="LIPB"/>
    <property type="match status" value="1"/>
</dbReference>